<evidence type="ECO:0000313" key="3">
    <source>
        <dbReference type="Proteomes" id="UP001321749"/>
    </source>
</evidence>
<evidence type="ECO:0000313" key="2">
    <source>
        <dbReference type="EMBL" id="KAK4464797.1"/>
    </source>
</evidence>
<dbReference type="Proteomes" id="UP001321749">
    <property type="component" value="Unassembled WGS sequence"/>
</dbReference>
<reference evidence="2" key="2">
    <citation type="submission" date="2023-06" db="EMBL/GenBank/DDBJ databases">
        <authorList>
            <consortium name="Lawrence Berkeley National Laboratory"/>
            <person name="Mondo S.J."/>
            <person name="Hensen N."/>
            <person name="Bonometti L."/>
            <person name="Westerberg I."/>
            <person name="Brannstrom I.O."/>
            <person name="Guillou S."/>
            <person name="Cros-Aarteil S."/>
            <person name="Calhoun S."/>
            <person name="Haridas S."/>
            <person name="Kuo A."/>
            <person name="Pangilinan J."/>
            <person name="Riley R."/>
            <person name="Labutti K."/>
            <person name="Andreopoulos B."/>
            <person name="Lipzen A."/>
            <person name="Chen C."/>
            <person name="Yanf M."/>
            <person name="Daum C."/>
            <person name="Ng V."/>
            <person name="Clum A."/>
            <person name="Steindorff A."/>
            <person name="Ohm R."/>
            <person name="Martin F."/>
            <person name="Silar P."/>
            <person name="Natvig D."/>
            <person name="Lalanne C."/>
            <person name="Gautier V."/>
            <person name="Ament-Velasquez S.L."/>
            <person name="Kruys A."/>
            <person name="Hutchinson M.I."/>
            <person name="Powell A.J."/>
            <person name="Barry K."/>
            <person name="Miller A.N."/>
            <person name="Grigoriev I.V."/>
            <person name="Debuchy R."/>
            <person name="Gladieux P."/>
            <person name="Thoren M.H."/>
            <person name="Johannesson H."/>
        </authorList>
    </citation>
    <scope>NUCLEOTIDE SEQUENCE</scope>
    <source>
        <strain evidence="2">PSN324</strain>
    </source>
</reference>
<keyword evidence="3" id="KW-1185">Reference proteome</keyword>
<proteinExistence type="predicted"/>
<feature type="compositionally biased region" description="Low complexity" evidence="1">
    <location>
        <begin position="96"/>
        <end position="108"/>
    </location>
</feature>
<feature type="region of interest" description="Disordered" evidence="1">
    <location>
        <begin position="88"/>
        <end position="108"/>
    </location>
</feature>
<gene>
    <name evidence="2" type="ORF">QBC42DRAFT_36539</name>
</gene>
<reference evidence="2" key="1">
    <citation type="journal article" date="2023" name="Mol. Phylogenet. Evol.">
        <title>Genome-scale phylogeny and comparative genomics of the fungal order Sordariales.</title>
        <authorList>
            <person name="Hensen N."/>
            <person name="Bonometti L."/>
            <person name="Westerberg I."/>
            <person name="Brannstrom I.O."/>
            <person name="Guillou S."/>
            <person name="Cros-Aarteil S."/>
            <person name="Calhoun S."/>
            <person name="Haridas S."/>
            <person name="Kuo A."/>
            <person name="Mondo S."/>
            <person name="Pangilinan J."/>
            <person name="Riley R."/>
            <person name="LaButti K."/>
            <person name="Andreopoulos B."/>
            <person name="Lipzen A."/>
            <person name="Chen C."/>
            <person name="Yan M."/>
            <person name="Daum C."/>
            <person name="Ng V."/>
            <person name="Clum A."/>
            <person name="Steindorff A."/>
            <person name="Ohm R.A."/>
            <person name="Martin F."/>
            <person name="Silar P."/>
            <person name="Natvig D.O."/>
            <person name="Lalanne C."/>
            <person name="Gautier V."/>
            <person name="Ament-Velasquez S.L."/>
            <person name="Kruys A."/>
            <person name="Hutchinson M.I."/>
            <person name="Powell A.J."/>
            <person name="Barry K."/>
            <person name="Miller A.N."/>
            <person name="Grigoriev I.V."/>
            <person name="Debuchy R."/>
            <person name="Gladieux P."/>
            <person name="Hiltunen Thoren M."/>
            <person name="Johannesson H."/>
        </authorList>
    </citation>
    <scope>NUCLEOTIDE SEQUENCE</scope>
    <source>
        <strain evidence="2">PSN324</strain>
    </source>
</reference>
<evidence type="ECO:0008006" key="4">
    <source>
        <dbReference type="Google" id="ProtNLM"/>
    </source>
</evidence>
<accession>A0AAV9HZ38</accession>
<dbReference type="EMBL" id="MU864945">
    <property type="protein sequence ID" value="KAK4464797.1"/>
    <property type="molecule type" value="Genomic_DNA"/>
</dbReference>
<evidence type="ECO:0000256" key="1">
    <source>
        <dbReference type="SAM" id="MobiDB-lite"/>
    </source>
</evidence>
<comment type="caution">
    <text evidence="2">The sequence shown here is derived from an EMBL/GenBank/DDBJ whole genome shotgun (WGS) entry which is preliminary data.</text>
</comment>
<organism evidence="2 3">
    <name type="scientific">Cladorrhinum samala</name>
    <dbReference type="NCBI Taxonomy" id="585594"/>
    <lineage>
        <taxon>Eukaryota</taxon>
        <taxon>Fungi</taxon>
        <taxon>Dikarya</taxon>
        <taxon>Ascomycota</taxon>
        <taxon>Pezizomycotina</taxon>
        <taxon>Sordariomycetes</taxon>
        <taxon>Sordariomycetidae</taxon>
        <taxon>Sordariales</taxon>
        <taxon>Podosporaceae</taxon>
        <taxon>Cladorrhinum</taxon>
    </lineage>
</organism>
<sequence>MQPWGTRALFCVIPITRRMEMLLSLALSCFSFTCLLCVMYSPTSSLASSPRSQSVCFLQVLTHRTHPVPGLSRKWHGVLWTWRPASTPPLLPPSSPSLQAPSHHPLPR</sequence>
<dbReference type="AlphaFoldDB" id="A0AAV9HZ38"/>
<protein>
    <recommendedName>
        <fullName evidence="4">Secreted protein</fullName>
    </recommendedName>
</protein>
<name>A0AAV9HZ38_9PEZI</name>